<dbReference type="RefSeq" id="WP_087264372.1">
    <property type="nucleotide sequence ID" value="NZ_JBJGBV010000001.1"/>
</dbReference>
<dbReference type="GO" id="GO:0022857">
    <property type="term" value="F:transmembrane transporter activity"/>
    <property type="evidence" value="ECO:0007669"/>
    <property type="project" value="InterPro"/>
</dbReference>
<dbReference type="InterPro" id="IPR011701">
    <property type="entry name" value="MFS"/>
</dbReference>
<dbReference type="PANTHER" id="PTHR11662">
    <property type="entry name" value="SOLUTE CARRIER FAMILY 17"/>
    <property type="match status" value="1"/>
</dbReference>
<feature type="transmembrane region" description="Helical" evidence="7">
    <location>
        <begin position="159"/>
        <end position="181"/>
    </location>
</feature>
<evidence type="ECO:0000256" key="6">
    <source>
        <dbReference type="ARBA" id="ARBA00038514"/>
    </source>
</evidence>
<dbReference type="PIRSF" id="PIRSF002808">
    <property type="entry name" value="Hexose_phosphate_transp"/>
    <property type="match status" value="1"/>
</dbReference>
<evidence type="ECO:0000256" key="7">
    <source>
        <dbReference type="SAM" id="Phobius"/>
    </source>
</evidence>
<keyword evidence="10" id="KW-1185">Reference proteome</keyword>
<feature type="transmembrane region" description="Helical" evidence="7">
    <location>
        <begin position="75"/>
        <end position="99"/>
    </location>
</feature>
<dbReference type="OrthoDB" id="9771451at2"/>
<evidence type="ECO:0000256" key="3">
    <source>
        <dbReference type="ARBA" id="ARBA00022692"/>
    </source>
</evidence>
<keyword evidence="4 7" id="KW-1133">Transmembrane helix</keyword>
<evidence type="ECO:0000256" key="2">
    <source>
        <dbReference type="ARBA" id="ARBA00022475"/>
    </source>
</evidence>
<sequence>MRKRYVVYGLLFSLTAINYIDRMALAIASHQITTEFNISPFMLGLLLSSFLWLYLFALIPMGMLVDRYGTRLVNAWGIGVWSFATLLSAASGGFLSMLITRLMMGVGESTSYPAGGRVLREWVPARERGMATSLFHAGSLIGPAIAALGLSIIVNSYGWRSAFVLAAVIGFVWLAAWLIWFRQPEKASWLSDEERALILSTRDTATIAHSPDLPRLGLKTLLRSKTLWAITFTHGCAVYTTYLFLTWLPSYLQAEKGLTLLKSGLYTAIPYLGAAVLGIVIGTLGDRIMASKSLGDGQRRVVVAACLLMSTLIFFVPFLDDIRLILAVFTLSLTGCTAAVAANLSLINDLIPSKEDSGTAIAVISTGGNFFGICAPIVTGYVISITNQYQYGFVIAGILLAVGSLVSMFLTRNPIGQRQEVHDVRIAQSSPQ</sequence>
<feature type="transmembrane region" description="Helical" evidence="7">
    <location>
        <begin position="301"/>
        <end position="319"/>
    </location>
</feature>
<evidence type="ECO:0000256" key="4">
    <source>
        <dbReference type="ARBA" id="ARBA00022989"/>
    </source>
</evidence>
<evidence type="ECO:0000256" key="1">
    <source>
        <dbReference type="ARBA" id="ARBA00004651"/>
    </source>
</evidence>
<comment type="caution">
    <text evidence="9">The sequence shown here is derived from an EMBL/GenBank/DDBJ whole genome shotgun (WGS) entry which is preliminary data.</text>
</comment>
<gene>
    <name evidence="9" type="ORF">AUC60_01775</name>
</gene>
<feature type="transmembrane region" description="Helical" evidence="7">
    <location>
        <begin position="227"/>
        <end position="248"/>
    </location>
</feature>
<dbReference type="Proteomes" id="UP000195440">
    <property type="component" value="Unassembled WGS sequence"/>
</dbReference>
<protein>
    <submittedName>
        <fullName evidence="9">MFS transporter</fullName>
    </submittedName>
</protein>
<evidence type="ECO:0000259" key="8">
    <source>
        <dbReference type="PROSITE" id="PS50850"/>
    </source>
</evidence>
<dbReference type="InterPro" id="IPR050382">
    <property type="entry name" value="MFS_Na/Anion_cotransporter"/>
</dbReference>
<keyword evidence="5 7" id="KW-0472">Membrane</keyword>
<dbReference type="InterPro" id="IPR000849">
    <property type="entry name" value="Sugar_P_transporter"/>
</dbReference>
<dbReference type="GO" id="GO:0005886">
    <property type="term" value="C:plasma membrane"/>
    <property type="evidence" value="ECO:0007669"/>
    <property type="project" value="UniProtKB-SubCell"/>
</dbReference>
<proteinExistence type="inferred from homology"/>
<feature type="domain" description="Major facilitator superfamily (MFS) profile" evidence="8">
    <location>
        <begin position="7"/>
        <end position="415"/>
    </location>
</feature>
<feature type="transmembrane region" description="Helical" evidence="7">
    <location>
        <begin position="134"/>
        <end position="153"/>
    </location>
</feature>
<dbReference type="Gene3D" id="1.20.1250.20">
    <property type="entry name" value="MFS general substrate transporter like domains"/>
    <property type="match status" value="2"/>
</dbReference>
<dbReference type="InterPro" id="IPR036259">
    <property type="entry name" value="MFS_trans_sf"/>
</dbReference>
<dbReference type="AlphaFoldDB" id="A0A1Y3P7N0"/>
<dbReference type="InterPro" id="IPR020846">
    <property type="entry name" value="MFS_dom"/>
</dbReference>
<feature type="transmembrane region" description="Helical" evidence="7">
    <location>
        <begin position="40"/>
        <end position="63"/>
    </location>
</feature>
<dbReference type="EMBL" id="LOHF01000001">
    <property type="protein sequence ID" value="OUM75856.1"/>
    <property type="molecule type" value="Genomic_DNA"/>
</dbReference>
<feature type="transmembrane region" description="Helical" evidence="7">
    <location>
        <begin position="359"/>
        <end position="383"/>
    </location>
</feature>
<comment type="similarity">
    <text evidence="6">Belongs to the major facilitator superfamily. Phthalate permease family.</text>
</comment>
<feature type="transmembrane region" description="Helical" evidence="7">
    <location>
        <begin position="268"/>
        <end position="289"/>
    </location>
</feature>
<evidence type="ECO:0000313" key="10">
    <source>
        <dbReference type="Proteomes" id="UP000195440"/>
    </source>
</evidence>
<reference evidence="9 10" key="1">
    <citation type="journal article" date="2017" name="Syst. Appl. Microbiol.">
        <title>Pseudomonas caspiana sp. nov., a citrus pathogen in the Pseudomonas syringae phylogenetic group.</title>
        <authorList>
            <person name="Busquets A."/>
            <person name="Gomila M."/>
            <person name="Beiki F."/>
            <person name="Mulet M."/>
            <person name="Rahimian H."/>
            <person name="Garcia-Valdes E."/>
            <person name="Lalucat J."/>
        </authorList>
    </citation>
    <scope>NUCLEOTIDE SEQUENCE [LARGE SCALE GENOMIC DNA]</scope>
    <source>
        <strain evidence="9 10">FBF102</strain>
    </source>
</reference>
<feature type="transmembrane region" description="Helical" evidence="7">
    <location>
        <begin position="6"/>
        <end position="28"/>
    </location>
</feature>
<dbReference type="SUPFAM" id="SSF103473">
    <property type="entry name" value="MFS general substrate transporter"/>
    <property type="match status" value="1"/>
</dbReference>
<accession>A0A1Y3P7N0</accession>
<feature type="transmembrane region" description="Helical" evidence="7">
    <location>
        <begin position="325"/>
        <end position="347"/>
    </location>
</feature>
<dbReference type="PANTHER" id="PTHR11662:SF399">
    <property type="entry name" value="FI19708P1-RELATED"/>
    <property type="match status" value="1"/>
</dbReference>
<dbReference type="PROSITE" id="PS50850">
    <property type="entry name" value="MFS"/>
    <property type="match status" value="1"/>
</dbReference>
<evidence type="ECO:0000256" key="5">
    <source>
        <dbReference type="ARBA" id="ARBA00023136"/>
    </source>
</evidence>
<comment type="subcellular location">
    <subcellularLocation>
        <location evidence="1">Cell membrane</location>
        <topology evidence="1">Multi-pass membrane protein</topology>
    </subcellularLocation>
</comment>
<evidence type="ECO:0000313" key="9">
    <source>
        <dbReference type="EMBL" id="OUM75856.1"/>
    </source>
</evidence>
<keyword evidence="3 7" id="KW-0812">Transmembrane</keyword>
<dbReference type="Pfam" id="PF07690">
    <property type="entry name" value="MFS_1"/>
    <property type="match status" value="2"/>
</dbReference>
<name>A0A1Y3P7N0_9PSED</name>
<dbReference type="CDD" id="cd17319">
    <property type="entry name" value="MFS_ExuT_GudP_like"/>
    <property type="match status" value="1"/>
</dbReference>
<feature type="transmembrane region" description="Helical" evidence="7">
    <location>
        <begin position="389"/>
        <end position="410"/>
    </location>
</feature>
<keyword evidence="2" id="KW-1003">Cell membrane</keyword>
<organism evidence="9 10">
    <name type="scientific">Pseudomonas caspiana</name>
    <dbReference type="NCBI Taxonomy" id="1451454"/>
    <lineage>
        <taxon>Bacteria</taxon>
        <taxon>Pseudomonadati</taxon>
        <taxon>Pseudomonadota</taxon>
        <taxon>Gammaproteobacteria</taxon>
        <taxon>Pseudomonadales</taxon>
        <taxon>Pseudomonadaceae</taxon>
        <taxon>Pseudomonas</taxon>
    </lineage>
</organism>